<organism evidence="1 2">
    <name type="scientific">Phaedon cochleariae</name>
    <name type="common">Mustard beetle</name>
    <dbReference type="NCBI Taxonomy" id="80249"/>
    <lineage>
        <taxon>Eukaryota</taxon>
        <taxon>Metazoa</taxon>
        <taxon>Ecdysozoa</taxon>
        <taxon>Arthropoda</taxon>
        <taxon>Hexapoda</taxon>
        <taxon>Insecta</taxon>
        <taxon>Pterygota</taxon>
        <taxon>Neoptera</taxon>
        <taxon>Endopterygota</taxon>
        <taxon>Coleoptera</taxon>
        <taxon>Polyphaga</taxon>
        <taxon>Cucujiformia</taxon>
        <taxon>Chrysomeloidea</taxon>
        <taxon>Chrysomelidae</taxon>
        <taxon>Chrysomelinae</taxon>
        <taxon>Chrysomelini</taxon>
        <taxon>Phaedon</taxon>
    </lineage>
</organism>
<protein>
    <recommendedName>
        <fullName evidence="3">Ankyrin repeat protein</fullName>
    </recommendedName>
</protein>
<dbReference type="SUPFAM" id="SSF48403">
    <property type="entry name" value="Ankyrin repeat"/>
    <property type="match status" value="1"/>
</dbReference>
<dbReference type="InterPro" id="IPR002110">
    <property type="entry name" value="Ankyrin_rpt"/>
</dbReference>
<dbReference type="AlphaFoldDB" id="A0A9N9SCU8"/>
<keyword evidence="2" id="KW-1185">Reference proteome</keyword>
<evidence type="ECO:0008006" key="3">
    <source>
        <dbReference type="Google" id="ProtNLM"/>
    </source>
</evidence>
<evidence type="ECO:0000313" key="1">
    <source>
        <dbReference type="EMBL" id="CAG9812709.1"/>
    </source>
</evidence>
<reference evidence="1" key="1">
    <citation type="submission" date="2022-01" db="EMBL/GenBank/DDBJ databases">
        <authorList>
            <person name="King R."/>
        </authorList>
    </citation>
    <scope>NUCLEOTIDE SEQUENCE</scope>
</reference>
<dbReference type="Gene3D" id="1.25.40.20">
    <property type="entry name" value="Ankyrin repeat-containing domain"/>
    <property type="match status" value="1"/>
</dbReference>
<dbReference type="Pfam" id="PF00023">
    <property type="entry name" value="Ank"/>
    <property type="match status" value="1"/>
</dbReference>
<accession>A0A9N9SCU8</accession>
<gene>
    <name evidence="1" type="ORF">PHAECO_LOCUS125</name>
</gene>
<name>A0A9N9SCU8_PHACE</name>
<dbReference type="InterPro" id="IPR036770">
    <property type="entry name" value="Ankyrin_rpt-contain_sf"/>
</dbReference>
<sequence>MYACIYGRLNVLRWLLWEAESRDEMPALEKGAHHNGTTLALHYAAARGCLDCVRLLDNILDIRIGLVIECILVNTICIMDNSDYLTIHNN</sequence>
<proteinExistence type="predicted"/>
<dbReference type="Proteomes" id="UP001153737">
    <property type="component" value="Chromosome 1"/>
</dbReference>
<reference evidence="1" key="2">
    <citation type="submission" date="2022-10" db="EMBL/GenBank/DDBJ databases">
        <authorList>
            <consortium name="ENA_rothamsted_submissions"/>
            <consortium name="culmorum"/>
            <person name="King R."/>
        </authorList>
    </citation>
    <scope>NUCLEOTIDE SEQUENCE</scope>
</reference>
<dbReference type="OrthoDB" id="10261302at2759"/>
<evidence type="ECO:0000313" key="2">
    <source>
        <dbReference type="Proteomes" id="UP001153737"/>
    </source>
</evidence>
<dbReference type="EMBL" id="OU896707">
    <property type="protein sequence ID" value="CAG9812709.1"/>
    <property type="molecule type" value="Genomic_DNA"/>
</dbReference>